<dbReference type="NCBIfam" id="NF033551">
    <property type="entry name" value="transpos_IS1182"/>
    <property type="match status" value="1"/>
</dbReference>
<proteinExistence type="predicted"/>
<evidence type="ECO:0000256" key="1">
    <source>
        <dbReference type="SAM" id="MobiDB-lite"/>
    </source>
</evidence>
<feature type="region of interest" description="Disordered" evidence="1">
    <location>
        <begin position="225"/>
        <end position="254"/>
    </location>
</feature>
<comment type="caution">
    <text evidence="4">The sequence shown here is derived from an EMBL/GenBank/DDBJ whole genome shotgun (WGS) entry which is preliminary data.</text>
</comment>
<feature type="domain" description="Transposase InsH N-terminal" evidence="2">
    <location>
        <begin position="19"/>
        <end position="112"/>
    </location>
</feature>
<sequence>MRWASAPSPRHQLVLFPTSLDESIPANHPLRQLDVLLDSIDWTSWENNYSNEHCGQPAIHPKFMSGCILYGLLKGIRSSRKLEDACCNRIDFMWFVENRKIDHATFAKFRQQHGDAIKDLFRQVNQAALKLRQSGFIELATDGTKIRANASRQKIYTEEFFSSRLDELDRKFSEAMKELEETDVIENPELATKEEIYRKLNSINREKQLCQNALKKAEELSQKRKRKAGAFAKPGKTSLTDSDSQLMPNKEGGFAPNYTPAVTVDKESGLILYADIVEGHAEADCVVPAMKEITANYCKKPVNVSMDSHVASGENLLQLEKDGINTFTKLRNQTSEIAKRPDLSEPVKKEDWDKLPKAGGKRPQLHRSAFIYDEKNDCYWCPAGKQLKPEKKNAKAWMGSNKSKSIALYICKSCSECEFKDTCMPRKKTKRGRTITRDEYENCREKVLQRMDTQEGKEIYKRRMHIVETIFGYLKGVLGIRQFLYRGMEKVKNEWSWMCLAYNVRKIIYSGQPV</sequence>
<evidence type="ECO:0000259" key="3">
    <source>
        <dbReference type="Pfam" id="PF13751"/>
    </source>
</evidence>
<dbReference type="AlphaFoldDB" id="A0A1V5ML61"/>
<reference evidence="4" key="1">
    <citation type="submission" date="2017-02" db="EMBL/GenBank/DDBJ databases">
        <title>Delving into the versatile metabolic prowess of the omnipresent phylum Bacteroidetes.</title>
        <authorList>
            <person name="Nobu M.K."/>
            <person name="Mei R."/>
            <person name="Narihiro T."/>
            <person name="Kuroda K."/>
            <person name="Liu W.-T."/>
        </authorList>
    </citation>
    <scope>NUCLEOTIDE SEQUENCE</scope>
    <source>
        <strain evidence="4">ADurb.Bin417</strain>
    </source>
</reference>
<dbReference type="Proteomes" id="UP000485484">
    <property type="component" value="Unassembled WGS sequence"/>
</dbReference>
<feature type="compositionally biased region" description="Polar residues" evidence="1">
    <location>
        <begin position="237"/>
        <end position="247"/>
    </location>
</feature>
<dbReference type="InterPro" id="IPR047629">
    <property type="entry name" value="IS1182_transpos"/>
</dbReference>
<dbReference type="InterPro" id="IPR008490">
    <property type="entry name" value="Transposase_InsH_N"/>
</dbReference>
<dbReference type="Pfam" id="PF05598">
    <property type="entry name" value="DUF772"/>
    <property type="match status" value="1"/>
</dbReference>
<dbReference type="PANTHER" id="PTHR33408">
    <property type="entry name" value="TRANSPOSASE"/>
    <property type="match status" value="1"/>
</dbReference>
<gene>
    <name evidence="4" type="ORF">BWY73_00016</name>
</gene>
<dbReference type="PANTHER" id="PTHR33408:SF2">
    <property type="entry name" value="TRANSPOSASE DDE DOMAIN-CONTAINING PROTEIN"/>
    <property type="match status" value="1"/>
</dbReference>
<protein>
    <submittedName>
        <fullName evidence="4">Transposase DDE domain protein</fullName>
    </submittedName>
</protein>
<organism evidence="4">
    <name type="scientific">candidate division TA06 bacterium ADurb.Bin417</name>
    <dbReference type="NCBI Taxonomy" id="1852828"/>
    <lineage>
        <taxon>Bacteria</taxon>
        <taxon>Bacteria division TA06</taxon>
    </lineage>
</organism>
<evidence type="ECO:0000259" key="2">
    <source>
        <dbReference type="Pfam" id="PF05598"/>
    </source>
</evidence>
<dbReference type="Pfam" id="PF13751">
    <property type="entry name" value="DDE_Tnp_1_6"/>
    <property type="match status" value="1"/>
</dbReference>
<name>A0A1V5ML61_UNCT6</name>
<dbReference type="EMBL" id="MWAK01000001">
    <property type="protein sequence ID" value="OPZ93964.1"/>
    <property type="molecule type" value="Genomic_DNA"/>
</dbReference>
<accession>A0A1V5ML61</accession>
<feature type="domain" description="Transposase DDE" evidence="3">
    <location>
        <begin position="381"/>
        <end position="507"/>
    </location>
</feature>
<evidence type="ECO:0000313" key="4">
    <source>
        <dbReference type="EMBL" id="OPZ93964.1"/>
    </source>
</evidence>
<dbReference type="InterPro" id="IPR025668">
    <property type="entry name" value="Tnp_DDE_dom"/>
</dbReference>